<reference evidence="2" key="1">
    <citation type="submission" date="2020-03" db="EMBL/GenBank/DDBJ databases">
        <authorList>
            <person name="Weist P."/>
        </authorList>
    </citation>
    <scope>NUCLEOTIDE SEQUENCE</scope>
</reference>
<proteinExistence type="predicted"/>
<sequence length="140" mass="15233">MTQQQQCNAEGAVSHHPSSGLPAGVTLTTRPPPPSSLSSGDNGRNERAVGEDVFWREGAYCTSFPRAVLQKLLRAGWGPSGAASGQSVQGPESSRRAPTTCPESQRERERERERERPKERCRIVLLSPPPPPPLGLNPHY</sequence>
<accession>A0A9N7V7T9</accession>
<feature type="compositionally biased region" description="Basic and acidic residues" evidence="1">
    <location>
        <begin position="104"/>
        <end position="122"/>
    </location>
</feature>
<dbReference type="AlphaFoldDB" id="A0A9N7V7T9"/>
<name>A0A9N7V7T9_PLEPL</name>
<feature type="compositionally biased region" description="Polar residues" evidence="1">
    <location>
        <begin position="83"/>
        <end position="92"/>
    </location>
</feature>
<feature type="region of interest" description="Disordered" evidence="1">
    <location>
        <begin position="77"/>
        <end position="140"/>
    </location>
</feature>
<feature type="compositionally biased region" description="Pro residues" evidence="1">
    <location>
        <begin position="127"/>
        <end position="140"/>
    </location>
</feature>
<evidence type="ECO:0000256" key="1">
    <source>
        <dbReference type="SAM" id="MobiDB-lite"/>
    </source>
</evidence>
<dbReference type="Proteomes" id="UP001153269">
    <property type="component" value="Unassembled WGS sequence"/>
</dbReference>
<evidence type="ECO:0000313" key="3">
    <source>
        <dbReference type="Proteomes" id="UP001153269"/>
    </source>
</evidence>
<comment type="caution">
    <text evidence="2">The sequence shown here is derived from an EMBL/GenBank/DDBJ whole genome shotgun (WGS) entry which is preliminary data.</text>
</comment>
<keyword evidence="3" id="KW-1185">Reference proteome</keyword>
<dbReference type="EMBL" id="CADEAL010003945">
    <property type="protein sequence ID" value="CAB1447394.1"/>
    <property type="molecule type" value="Genomic_DNA"/>
</dbReference>
<organism evidence="2 3">
    <name type="scientific">Pleuronectes platessa</name>
    <name type="common">European plaice</name>
    <dbReference type="NCBI Taxonomy" id="8262"/>
    <lineage>
        <taxon>Eukaryota</taxon>
        <taxon>Metazoa</taxon>
        <taxon>Chordata</taxon>
        <taxon>Craniata</taxon>
        <taxon>Vertebrata</taxon>
        <taxon>Euteleostomi</taxon>
        <taxon>Actinopterygii</taxon>
        <taxon>Neopterygii</taxon>
        <taxon>Teleostei</taxon>
        <taxon>Neoteleostei</taxon>
        <taxon>Acanthomorphata</taxon>
        <taxon>Carangaria</taxon>
        <taxon>Pleuronectiformes</taxon>
        <taxon>Pleuronectoidei</taxon>
        <taxon>Pleuronectidae</taxon>
        <taxon>Pleuronectes</taxon>
    </lineage>
</organism>
<gene>
    <name evidence="2" type="ORF">PLEPLA_LOCUS35086</name>
</gene>
<evidence type="ECO:0000313" key="2">
    <source>
        <dbReference type="EMBL" id="CAB1447394.1"/>
    </source>
</evidence>
<protein>
    <submittedName>
        <fullName evidence="2">Uncharacterized protein</fullName>
    </submittedName>
</protein>
<feature type="region of interest" description="Disordered" evidence="1">
    <location>
        <begin position="1"/>
        <end position="46"/>
    </location>
</feature>